<gene>
    <name evidence="7" type="ORF">CAL22_19645</name>
</gene>
<keyword evidence="2 5" id="KW-0812">Transmembrane</keyword>
<feature type="domain" description="Major facilitator superfamily (MFS) profile" evidence="6">
    <location>
        <begin position="8"/>
        <end position="414"/>
    </location>
</feature>
<evidence type="ECO:0000259" key="6">
    <source>
        <dbReference type="PROSITE" id="PS50850"/>
    </source>
</evidence>
<evidence type="ECO:0000256" key="4">
    <source>
        <dbReference type="ARBA" id="ARBA00023136"/>
    </source>
</evidence>
<proteinExistence type="predicted"/>
<evidence type="ECO:0000256" key="2">
    <source>
        <dbReference type="ARBA" id="ARBA00022692"/>
    </source>
</evidence>
<organism evidence="7 8">
    <name type="scientific">Bordetella genomosp. 12</name>
    <dbReference type="NCBI Taxonomy" id="463035"/>
    <lineage>
        <taxon>Bacteria</taxon>
        <taxon>Pseudomonadati</taxon>
        <taxon>Pseudomonadota</taxon>
        <taxon>Betaproteobacteria</taxon>
        <taxon>Burkholderiales</taxon>
        <taxon>Alcaligenaceae</taxon>
        <taxon>Bordetella</taxon>
    </lineage>
</organism>
<feature type="transmembrane region" description="Helical" evidence="5">
    <location>
        <begin position="47"/>
        <end position="66"/>
    </location>
</feature>
<dbReference type="PROSITE" id="PS50850">
    <property type="entry name" value="MFS"/>
    <property type="match status" value="1"/>
</dbReference>
<dbReference type="Pfam" id="PF07690">
    <property type="entry name" value="MFS_1"/>
    <property type="match status" value="2"/>
</dbReference>
<dbReference type="PANTHER" id="PTHR11662">
    <property type="entry name" value="SOLUTE CARRIER FAMILY 17"/>
    <property type="match status" value="1"/>
</dbReference>
<reference evidence="8" key="1">
    <citation type="submission" date="2017-05" db="EMBL/GenBank/DDBJ databases">
        <title>Complete and WGS of Bordetella genogroups.</title>
        <authorList>
            <person name="Spilker T."/>
            <person name="Lipuma J."/>
        </authorList>
    </citation>
    <scope>NUCLEOTIDE SEQUENCE [LARGE SCALE GENOMIC DNA]</scope>
    <source>
        <strain evidence="8">AU6712</strain>
    </source>
</reference>
<dbReference type="SUPFAM" id="SSF103473">
    <property type="entry name" value="MFS general substrate transporter"/>
    <property type="match status" value="1"/>
</dbReference>
<accession>A0A261VFR9</accession>
<feature type="transmembrane region" description="Helical" evidence="5">
    <location>
        <begin position="301"/>
        <end position="317"/>
    </location>
</feature>
<feature type="transmembrane region" description="Helical" evidence="5">
    <location>
        <begin position="359"/>
        <end position="382"/>
    </location>
</feature>
<dbReference type="InterPro" id="IPR020846">
    <property type="entry name" value="MFS_dom"/>
</dbReference>
<dbReference type="GO" id="GO:0016020">
    <property type="term" value="C:membrane"/>
    <property type="evidence" value="ECO:0007669"/>
    <property type="project" value="UniProtKB-SubCell"/>
</dbReference>
<dbReference type="GO" id="GO:0022857">
    <property type="term" value="F:transmembrane transporter activity"/>
    <property type="evidence" value="ECO:0007669"/>
    <property type="project" value="InterPro"/>
</dbReference>
<evidence type="ECO:0000256" key="1">
    <source>
        <dbReference type="ARBA" id="ARBA00004141"/>
    </source>
</evidence>
<feature type="transmembrane region" description="Helical" evidence="5">
    <location>
        <begin position="162"/>
        <end position="181"/>
    </location>
</feature>
<dbReference type="Proteomes" id="UP000216429">
    <property type="component" value="Unassembled WGS sequence"/>
</dbReference>
<dbReference type="OrthoDB" id="8596007at2"/>
<comment type="caution">
    <text evidence="7">The sequence shown here is derived from an EMBL/GenBank/DDBJ whole genome shotgun (WGS) entry which is preliminary data.</text>
</comment>
<keyword evidence="8" id="KW-1185">Reference proteome</keyword>
<evidence type="ECO:0000313" key="8">
    <source>
        <dbReference type="Proteomes" id="UP000216429"/>
    </source>
</evidence>
<keyword evidence="3 5" id="KW-1133">Transmembrane helix</keyword>
<comment type="subcellular location">
    <subcellularLocation>
        <location evidence="1">Membrane</location>
        <topology evidence="1">Multi-pass membrane protein</topology>
    </subcellularLocation>
</comment>
<feature type="transmembrane region" description="Helical" evidence="5">
    <location>
        <begin position="323"/>
        <end position="347"/>
    </location>
</feature>
<dbReference type="AlphaFoldDB" id="A0A261VFR9"/>
<dbReference type="EMBL" id="NEVU01000003">
    <property type="protein sequence ID" value="OZI71993.1"/>
    <property type="molecule type" value="Genomic_DNA"/>
</dbReference>
<dbReference type="InterPro" id="IPR036259">
    <property type="entry name" value="MFS_trans_sf"/>
</dbReference>
<dbReference type="RefSeq" id="WP_094816058.1">
    <property type="nucleotide sequence ID" value="NZ_NEVU01000003.1"/>
</dbReference>
<dbReference type="Gene3D" id="1.20.1250.20">
    <property type="entry name" value="MFS general substrate transporter like domains"/>
    <property type="match status" value="2"/>
</dbReference>
<sequence length="415" mass="44475">MKNKRYLVYAGLFLVVAFNYVDRVALSIGGPAIAKEFGLGPIEMGYLFSSYVWTYLLLLIPCGLLTDKYGAKIVNTVGVTIWSGATMLSGLAVGFWSLIWSRLLMGAAEGSTFPAGAKALRDWSPKKEFGLASTMLNSGCYAGPAFGTLLLGWVISVSSWRWAFFVAAALGLVWLVAWMIWYRRPEEASWLEPEELALIVKERDNAAGKPASRGGLAKLLRSRSMLAIAFVHGCAAYTQYVFLTWLPSHLAVSKNLSIVKSGVFTALPYFIAAVASWGLAHWSDRWLEKRGGASTGARRNIIVVSMLSAAIVLFTPLTDNVAVILVLITISLTGLATGMSLNIALTADLLKSPENAGKAISVQLTGGNIFGTLGPIATGYIISATGRYDMAFMVSGALLTVGAVVAMVFTRSDIG</sequence>
<protein>
    <recommendedName>
        <fullName evidence="6">Major facilitator superfamily (MFS) profile domain-containing protein</fullName>
    </recommendedName>
</protein>
<dbReference type="CDD" id="cd17319">
    <property type="entry name" value="MFS_ExuT_GudP_like"/>
    <property type="match status" value="1"/>
</dbReference>
<feature type="transmembrane region" description="Helical" evidence="5">
    <location>
        <begin position="258"/>
        <end position="280"/>
    </location>
</feature>
<feature type="transmembrane region" description="Helical" evidence="5">
    <location>
        <begin position="73"/>
        <end position="93"/>
    </location>
</feature>
<evidence type="ECO:0000256" key="3">
    <source>
        <dbReference type="ARBA" id="ARBA00022989"/>
    </source>
</evidence>
<feature type="transmembrane region" description="Helical" evidence="5">
    <location>
        <begin position="129"/>
        <end position="156"/>
    </location>
</feature>
<feature type="transmembrane region" description="Helical" evidence="5">
    <location>
        <begin position="388"/>
        <end position="409"/>
    </location>
</feature>
<dbReference type="PANTHER" id="PTHR11662:SF399">
    <property type="entry name" value="FI19708P1-RELATED"/>
    <property type="match status" value="1"/>
</dbReference>
<feature type="transmembrane region" description="Helical" evidence="5">
    <location>
        <begin position="226"/>
        <end position="246"/>
    </location>
</feature>
<dbReference type="InterPro" id="IPR011701">
    <property type="entry name" value="MFS"/>
</dbReference>
<name>A0A261VFR9_9BORD</name>
<evidence type="ECO:0000313" key="7">
    <source>
        <dbReference type="EMBL" id="OZI71993.1"/>
    </source>
</evidence>
<keyword evidence="4 5" id="KW-0472">Membrane</keyword>
<evidence type="ECO:0000256" key="5">
    <source>
        <dbReference type="SAM" id="Phobius"/>
    </source>
</evidence>
<dbReference type="InterPro" id="IPR050382">
    <property type="entry name" value="MFS_Na/Anion_cotransporter"/>
</dbReference>